<dbReference type="GO" id="GO:0004252">
    <property type="term" value="F:serine-type endopeptidase activity"/>
    <property type="evidence" value="ECO:0007669"/>
    <property type="project" value="UniProtKB-UniRule"/>
</dbReference>
<dbReference type="Gene3D" id="3.40.50.200">
    <property type="entry name" value="Peptidase S8/S53 domain"/>
    <property type="match status" value="1"/>
</dbReference>
<proteinExistence type="inferred from homology"/>
<keyword evidence="4 6" id="KW-0720">Serine protease</keyword>
<dbReference type="EMBL" id="FWYB01000001">
    <property type="protein sequence ID" value="SMC54155.1"/>
    <property type="molecule type" value="Genomic_DNA"/>
</dbReference>
<dbReference type="CDD" id="cd07487">
    <property type="entry name" value="Peptidases_S8_1"/>
    <property type="match status" value="1"/>
</dbReference>
<comment type="similarity">
    <text evidence="1 6">Belongs to the peptidase S8 family.</text>
</comment>
<dbReference type="PROSITE" id="PS00138">
    <property type="entry name" value="SUBTILASE_SER"/>
    <property type="match status" value="1"/>
</dbReference>
<feature type="active site" description="Charge relay system" evidence="5 6">
    <location>
        <position position="423"/>
    </location>
</feature>
<dbReference type="Proteomes" id="UP000192678">
    <property type="component" value="Unassembled WGS sequence"/>
</dbReference>
<dbReference type="InterPro" id="IPR022398">
    <property type="entry name" value="Peptidase_S8_His-AS"/>
</dbReference>
<feature type="domain" description="Peptidase S8/S53" evidence="7">
    <location>
        <begin position="141"/>
        <end position="471"/>
    </location>
</feature>
<evidence type="ECO:0000313" key="8">
    <source>
        <dbReference type="EMBL" id="SMC54155.1"/>
    </source>
</evidence>
<dbReference type="AlphaFoldDB" id="A0A1W2A0C3"/>
<dbReference type="InterPro" id="IPR050131">
    <property type="entry name" value="Peptidase_S8_subtilisin-like"/>
</dbReference>
<name>A0A1W2A0C3_9SPHI</name>
<accession>A0A1W2A0C3</accession>
<dbReference type="OrthoDB" id="9792152at2"/>
<dbReference type="InterPro" id="IPR036852">
    <property type="entry name" value="Peptidase_S8/S53_dom_sf"/>
</dbReference>
<dbReference type="InterPro" id="IPR023828">
    <property type="entry name" value="Peptidase_S8_Ser-AS"/>
</dbReference>
<dbReference type="PANTHER" id="PTHR43806:SF11">
    <property type="entry name" value="CEREVISIN-RELATED"/>
    <property type="match status" value="1"/>
</dbReference>
<feature type="active site" description="Charge relay system" evidence="5 6">
    <location>
        <position position="149"/>
    </location>
</feature>
<dbReference type="SUPFAM" id="SSF52743">
    <property type="entry name" value="Subtilisin-like"/>
    <property type="match status" value="1"/>
</dbReference>
<feature type="active site" description="Charge relay system" evidence="5 6">
    <location>
        <position position="186"/>
    </location>
</feature>
<gene>
    <name evidence="8" type="ORF">SAMN04488101_101222</name>
</gene>
<evidence type="ECO:0000256" key="4">
    <source>
        <dbReference type="ARBA" id="ARBA00022825"/>
    </source>
</evidence>
<dbReference type="PRINTS" id="PR00723">
    <property type="entry name" value="SUBTILISIN"/>
</dbReference>
<protein>
    <submittedName>
        <fullName evidence="8">Subtilase family protein</fullName>
    </submittedName>
</protein>
<dbReference type="PROSITE" id="PS51892">
    <property type="entry name" value="SUBTILASE"/>
    <property type="match status" value="1"/>
</dbReference>
<evidence type="ECO:0000259" key="7">
    <source>
        <dbReference type="Pfam" id="PF00082"/>
    </source>
</evidence>
<evidence type="ECO:0000256" key="1">
    <source>
        <dbReference type="ARBA" id="ARBA00011073"/>
    </source>
</evidence>
<dbReference type="InterPro" id="IPR000209">
    <property type="entry name" value="Peptidase_S8/S53_dom"/>
</dbReference>
<evidence type="ECO:0000256" key="6">
    <source>
        <dbReference type="PROSITE-ProRule" id="PRU01240"/>
    </source>
</evidence>
<evidence type="ECO:0000256" key="2">
    <source>
        <dbReference type="ARBA" id="ARBA00022670"/>
    </source>
</evidence>
<keyword evidence="2 6" id="KW-0645">Protease</keyword>
<dbReference type="PANTHER" id="PTHR43806">
    <property type="entry name" value="PEPTIDASE S8"/>
    <property type="match status" value="1"/>
</dbReference>
<sequence>MDNHEIPDDYKFNPDILDKTIIAIPLLKEIEENPGAKIAVIIDLNLNYKGGRAEARSKIMALLAELMPGESEGVKKTRLTEQYVFTKISADLIKKLIKLDNKANRAIFKIWPDFKIQPQTTKSVSTIKADAARSSFSALGEEITWAVVDSGINFSHPHFLAHNNKCTDYHMDFTGSESPFEDEFGHGTHVAGIIAGELIVADSKETSNIFAMSKSRDEDNNPIFSKIKLNKISGMAPKCKLVSLKVLDDLGEGNASSLIAAIGHVQEINNYGRDIKIHGVNLSLGYSFDPEWFACGQSPLCIEVNRLVKSGVVVVAAAGNTGYGYVTTKSNGRLATGMPLSINDPGNAELAITVGSTHRDMPHTYGVSFFSSKGPTGDGRLKPDLVAPGEKIISCAVGNKKKQIKEELTDDAHCYYLQDSGTSMAAPHVSGAIAAFLSIRREYIGQPEKIKEIFTSTATDLKRDKYFQGNGLLDLMRAIQSI</sequence>
<keyword evidence="9" id="KW-1185">Reference proteome</keyword>
<evidence type="ECO:0000313" key="9">
    <source>
        <dbReference type="Proteomes" id="UP000192678"/>
    </source>
</evidence>
<dbReference type="RefSeq" id="WP_084286816.1">
    <property type="nucleotide sequence ID" value="NZ_FWYB01000001.1"/>
</dbReference>
<dbReference type="InterPro" id="IPR015500">
    <property type="entry name" value="Peptidase_S8_subtilisin-rel"/>
</dbReference>
<dbReference type="STRING" id="475255.SAMN04488101_101222"/>
<dbReference type="PROSITE" id="PS00137">
    <property type="entry name" value="SUBTILASE_HIS"/>
    <property type="match status" value="1"/>
</dbReference>
<keyword evidence="3 6" id="KW-0378">Hydrolase</keyword>
<dbReference type="GO" id="GO:0006508">
    <property type="term" value="P:proteolysis"/>
    <property type="evidence" value="ECO:0007669"/>
    <property type="project" value="UniProtKB-KW"/>
</dbReference>
<organism evidence="8 9">
    <name type="scientific">Pedobacter nyackensis</name>
    <dbReference type="NCBI Taxonomy" id="475255"/>
    <lineage>
        <taxon>Bacteria</taxon>
        <taxon>Pseudomonadati</taxon>
        <taxon>Bacteroidota</taxon>
        <taxon>Sphingobacteriia</taxon>
        <taxon>Sphingobacteriales</taxon>
        <taxon>Sphingobacteriaceae</taxon>
        <taxon>Pedobacter</taxon>
    </lineage>
</organism>
<evidence type="ECO:0000256" key="3">
    <source>
        <dbReference type="ARBA" id="ARBA00022801"/>
    </source>
</evidence>
<dbReference type="Pfam" id="PF00082">
    <property type="entry name" value="Peptidase_S8"/>
    <property type="match status" value="1"/>
</dbReference>
<reference evidence="8 9" key="1">
    <citation type="submission" date="2017-04" db="EMBL/GenBank/DDBJ databases">
        <authorList>
            <person name="Afonso C.L."/>
            <person name="Miller P.J."/>
            <person name="Scott M.A."/>
            <person name="Spackman E."/>
            <person name="Goraichik I."/>
            <person name="Dimitrov K.M."/>
            <person name="Suarez D.L."/>
            <person name="Swayne D.E."/>
        </authorList>
    </citation>
    <scope>NUCLEOTIDE SEQUENCE [LARGE SCALE GENOMIC DNA]</scope>
    <source>
        <strain evidence="8 9">DSM 19625</strain>
    </source>
</reference>
<evidence type="ECO:0000256" key="5">
    <source>
        <dbReference type="PIRSR" id="PIRSR615500-1"/>
    </source>
</evidence>